<accession>A0A9X2FC43</accession>
<evidence type="ECO:0000313" key="2">
    <source>
        <dbReference type="Proteomes" id="UP001155241"/>
    </source>
</evidence>
<reference evidence="1" key="1">
    <citation type="submission" date="2022-06" db="EMBL/GenBank/DDBJ databases">
        <title>Aeoliella straminimaris, a novel planctomycete from sediments.</title>
        <authorList>
            <person name="Vitorino I.R."/>
            <person name="Lage O.M."/>
        </authorList>
    </citation>
    <scope>NUCLEOTIDE SEQUENCE</scope>
    <source>
        <strain evidence="1">ICT_H6.2</strain>
    </source>
</reference>
<protein>
    <submittedName>
        <fullName evidence="1">Uncharacterized protein</fullName>
    </submittedName>
</protein>
<dbReference type="EMBL" id="JAMXLR010000072">
    <property type="protein sequence ID" value="MCO6046205.1"/>
    <property type="molecule type" value="Genomic_DNA"/>
</dbReference>
<dbReference type="AlphaFoldDB" id="A0A9X2FC43"/>
<dbReference type="Proteomes" id="UP001155241">
    <property type="component" value="Unassembled WGS sequence"/>
</dbReference>
<comment type="caution">
    <text evidence="1">The sequence shown here is derived from an EMBL/GenBank/DDBJ whole genome shotgun (WGS) entry which is preliminary data.</text>
</comment>
<evidence type="ECO:0000313" key="1">
    <source>
        <dbReference type="EMBL" id="MCO6046205.1"/>
    </source>
</evidence>
<dbReference type="RefSeq" id="WP_252854319.1">
    <property type="nucleotide sequence ID" value="NZ_JAMXLR010000072.1"/>
</dbReference>
<organism evidence="1 2">
    <name type="scientific">Aeoliella straminimaris</name>
    <dbReference type="NCBI Taxonomy" id="2954799"/>
    <lineage>
        <taxon>Bacteria</taxon>
        <taxon>Pseudomonadati</taxon>
        <taxon>Planctomycetota</taxon>
        <taxon>Planctomycetia</taxon>
        <taxon>Pirellulales</taxon>
        <taxon>Lacipirellulaceae</taxon>
        <taxon>Aeoliella</taxon>
    </lineage>
</organism>
<sequence>MLSTTEECVLRTFREYHMTPNKMLCFYGQDLLGKEEALNSLIRRDLLVREKFAGGYSLTRAGYREMRRSD</sequence>
<gene>
    <name evidence="1" type="ORF">NG895_20095</name>
</gene>
<name>A0A9X2FC43_9BACT</name>
<proteinExistence type="predicted"/>
<keyword evidence="2" id="KW-1185">Reference proteome</keyword>